<dbReference type="PANTHER" id="PTHR42923">
    <property type="entry name" value="PROTOPORPHYRINOGEN OXIDASE"/>
    <property type="match status" value="1"/>
</dbReference>
<dbReference type="Proteomes" id="UP000886842">
    <property type="component" value="Unassembled WGS sequence"/>
</dbReference>
<dbReference type="PRINTS" id="PR00419">
    <property type="entry name" value="ADXRDTASE"/>
</dbReference>
<sequence>MARVCVVGGGMSGLVTARHLAMAGHRVTVLEASPRFGGKIASAELGGTGFDVGAESMLARTQPGQRPEVVDLLTELGCEVVAPEPVKAQLFVDAHVRPMPRSQVGVPYGAGDLGELLTEAGLERARREPDLPVAPMAQDLAVGELVDQRFGPEVTDRLLEPMLGGVYAGHSRQLSAAAVAPAIWQRVQQGQALTREAPTPDPQAGPVMVSTPGGLHTVVDRLLVDLDQRGVRLRSRSTVRGMHRDGAEWVLSVGPTTAVEHLRADAVVLSTAAAPTARLVDGLVPDEVVAQLSAVPYASVAVVAVLATGLRINGSGLLVPPGELPSIKAFTHASHKWGWVRDALDRTVGPDHELVRISIGRAGQAEALQVGDRELLDRVVTEARDRVPGWSGVQVQQAHVQRWGGGLPQYEVGHLESVARWRGALDAVPNLVVCGALWDGVGLAACLRTARAAAAAIG</sequence>
<dbReference type="AlphaFoldDB" id="A0A9D1KNL5"/>
<dbReference type="InterPro" id="IPR002937">
    <property type="entry name" value="Amino_oxidase"/>
</dbReference>
<comment type="similarity">
    <text evidence="5 12">Belongs to the protoporphyrinogen/coproporphyrinogen oxidase family. Coproporphyrinogen III oxidase subfamily.</text>
</comment>
<evidence type="ECO:0000313" key="14">
    <source>
        <dbReference type="EMBL" id="HIT76651.1"/>
    </source>
</evidence>
<evidence type="ECO:0000256" key="1">
    <source>
        <dbReference type="ARBA" id="ARBA00001755"/>
    </source>
</evidence>
<dbReference type="Pfam" id="PF01593">
    <property type="entry name" value="Amino_oxidase"/>
    <property type="match status" value="1"/>
</dbReference>
<dbReference type="EC" id="1.3.3.15" evidence="6 12"/>
<keyword evidence="12" id="KW-0963">Cytoplasm</keyword>
<dbReference type="Gene3D" id="3.50.50.60">
    <property type="entry name" value="FAD/NAD(P)-binding domain"/>
    <property type="match status" value="1"/>
</dbReference>
<comment type="subcellular location">
    <subcellularLocation>
        <location evidence="12">Cytoplasm</location>
    </subcellularLocation>
</comment>
<evidence type="ECO:0000313" key="15">
    <source>
        <dbReference type="Proteomes" id="UP000886842"/>
    </source>
</evidence>
<dbReference type="NCBIfam" id="TIGR00562">
    <property type="entry name" value="proto_IX_ox"/>
    <property type="match status" value="1"/>
</dbReference>
<evidence type="ECO:0000256" key="11">
    <source>
        <dbReference type="ARBA" id="ARBA00023133"/>
    </source>
</evidence>
<evidence type="ECO:0000256" key="6">
    <source>
        <dbReference type="ARBA" id="ARBA00012402"/>
    </source>
</evidence>
<dbReference type="GO" id="GO:0006783">
    <property type="term" value="P:heme biosynthetic process"/>
    <property type="evidence" value="ECO:0007669"/>
    <property type="project" value="UniProtKB-UniRule"/>
</dbReference>
<dbReference type="InterPro" id="IPR036188">
    <property type="entry name" value="FAD/NAD-bd_sf"/>
</dbReference>
<proteinExistence type="inferred from homology"/>
<comment type="catalytic activity">
    <reaction evidence="1">
        <text>coproporphyrinogen III + 3 O2 = coproporphyrin III + 3 H2O2</text>
        <dbReference type="Rhea" id="RHEA:43436"/>
        <dbReference type="ChEBI" id="CHEBI:15379"/>
        <dbReference type="ChEBI" id="CHEBI:16240"/>
        <dbReference type="ChEBI" id="CHEBI:57309"/>
        <dbReference type="ChEBI" id="CHEBI:131725"/>
        <dbReference type="EC" id="1.3.3.15"/>
    </reaction>
    <physiologicalReaction direction="left-to-right" evidence="1">
        <dbReference type="Rhea" id="RHEA:43437"/>
    </physiologicalReaction>
</comment>
<dbReference type="SUPFAM" id="SSF51905">
    <property type="entry name" value="FAD/NAD(P)-binding domain"/>
    <property type="match status" value="1"/>
</dbReference>
<keyword evidence="10 12" id="KW-0560">Oxidoreductase</keyword>
<keyword evidence="8 12" id="KW-0285">Flavoprotein</keyword>
<evidence type="ECO:0000259" key="13">
    <source>
        <dbReference type="Pfam" id="PF01593"/>
    </source>
</evidence>
<protein>
    <recommendedName>
        <fullName evidence="7 12">Coproporphyrinogen III oxidase</fullName>
        <ecNumber evidence="6 12">1.3.3.15</ecNumber>
    </recommendedName>
</protein>
<reference evidence="14" key="1">
    <citation type="submission" date="2020-10" db="EMBL/GenBank/DDBJ databases">
        <authorList>
            <person name="Gilroy R."/>
        </authorList>
    </citation>
    <scope>NUCLEOTIDE SEQUENCE</scope>
    <source>
        <strain evidence="14">ChiGjej1B1-24693</strain>
    </source>
</reference>
<organism evidence="14 15">
    <name type="scientific">Candidatus Avipropionibacterium avicola</name>
    <dbReference type="NCBI Taxonomy" id="2840701"/>
    <lineage>
        <taxon>Bacteria</taxon>
        <taxon>Bacillati</taxon>
        <taxon>Actinomycetota</taxon>
        <taxon>Actinomycetes</taxon>
        <taxon>Propionibacteriales</taxon>
        <taxon>Propionibacteriaceae</taxon>
        <taxon>Propionibacteriaceae incertae sedis</taxon>
        <taxon>Candidatus Avipropionibacterium</taxon>
    </lineage>
</organism>
<comment type="function">
    <text evidence="3 12">Involved in coproporphyrin-dependent heme b biosynthesis. Catalyzes the oxidation of coproporphyrinogen III to coproporphyrin III.</text>
</comment>
<dbReference type="EMBL" id="DVLP01000401">
    <property type="protein sequence ID" value="HIT76651.1"/>
    <property type="molecule type" value="Genomic_DNA"/>
</dbReference>
<feature type="domain" description="Amine oxidase" evidence="13">
    <location>
        <begin position="11"/>
        <end position="457"/>
    </location>
</feature>
<dbReference type="InterPro" id="IPR004572">
    <property type="entry name" value="Protoporphyrinogen_oxidase"/>
</dbReference>
<gene>
    <name evidence="14" type="primary">hemG</name>
    <name evidence="14" type="ORF">IAA98_13800</name>
</gene>
<name>A0A9D1KNL5_9ACTN</name>
<evidence type="ECO:0000256" key="7">
    <source>
        <dbReference type="ARBA" id="ARBA00019046"/>
    </source>
</evidence>
<reference evidence="14" key="2">
    <citation type="journal article" date="2021" name="PeerJ">
        <title>Extensive microbial diversity within the chicken gut microbiome revealed by metagenomics and culture.</title>
        <authorList>
            <person name="Gilroy R."/>
            <person name="Ravi A."/>
            <person name="Getino M."/>
            <person name="Pursley I."/>
            <person name="Horton D.L."/>
            <person name="Alikhan N.F."/>
            <person name="Baker D."/>
            <person name="Gharbi K."/>
            <person name="Hall N."/>
            <person name="Watson M."/>
            <person name="Adriaenssens E.M."/>
            <person name="Foster-Nyarko E."/>
            <person name="Jarju S."/>
            <person name="Secka A."/>
            <person name="Antonio M."/>
            <person name="Oren A."/>
            <person name="Chaudhuri R.R."/>
            <person name="La Ragione R."/>
            <person name="Hildebrand F."/>
            <person name="Pallen M.J."/>
        </authorList>
    </citation>
    <scope>NUCLEOTIDE SEQUENCE</scope>
    <source>
        <strain evidence="14">ChiGjej1B1-24693</strain>
    </source>
</reference>
<evidence type="ECO:0000256" key="10">
    <source>
        <dbReference type="ARBA" id="ARBA00023002"/>
    </source>
</evidence>
<dbReference type="GO" id="GO:0004729">
    <property type="term" value="F:oxygen-dependent protoporphyrinogen oxidase activity"/>
    <property type="evidence" value="ECO:0007669"/>
    <property type="project" value="UniProtKB-UniRule"/>
</dbReference>
<dbReference type="InterPro" id="IPR050464">
    <property type="entry name" value="Zeta_carotene_desat/Oxidored"/>
</dbReference>
<comment type="caution">
    <text evidence="14">The sequence shown here is derived from an EMBL/GenBank/DDBJ whole genome shotgun (WGS) entry which is preliminary data.</text>
</comment>
<dbReference type="Gene3D" id="3.90.660.20">
    <property type="entry name" value="Protoporphyrinogen oxidase, mitochondrial, domain 2"/>
    <property type="match status" value="1"/>
</dbReference>
<comment type="pathway">
    <text evidence="4 12">Porphyrin-containing compound metabolism; protoheme biosynthesis.</text>
</comment>
<keyword evidence="9 12" id="KW-0274">FAD</keyword>
<dbReference type="GO" id="GO:0005737">
    <property type="term" value="C:cytoplasm"/>
    <property type="evidence" value="ECO:0007669"/>
    <property type="project" value="UniProtKB-SubCell"/>
</dbReference>
<evidence type="ECO:0000256" key="8">
    <source>
        <dbReference type="ARBA" id="ARBA00022630"/>
    </source>
</evidence>
<evidence type="ECO:0000256" key="5">
    <source>
        <dbReference type="ARBA" id="ARBA00008310"/>
    </source>
</evidence>
<dbReference type="PANTHER" id="PTHR42923:SF3">
    <property type="entry name" value="PROTOPORPHYRINOGEN OXIDASE"/>
    <property type="match status" value="1"/>
</dbReference>
<dbReference type="SUPFAM" id="SSF54373">
    <property type="entry name" value="FAD-linked reductases, C-terminal domain"/>
    <property type="match status" value="1"/>
</dbReference>
<evidence type="ECO:0000256" key="9">
    <source>
        <dbReference type="ARBA" id="ARBA00022827"/>
    </source>
</evidence>
<evidence type="ECO:0000256" key="4">
    <source>
        <dbReference type="ARBA" id="ARBA00004744"/>
    </source>
</evidence>
<evidence type="ECO:0000256" key="12">
    <source>
        <dbReference type="RuleBase" id="RU364052"/>
    </source>
</evidence>
<evidence type="ECO:0000256" key="2">
    <source>
        <dbReference type="ARBA" id="ARBA00001974"/>
    </source>
</evidence>
<keyword evidence="11 12" id="KW-0350">Heme biosynthesis</keyword>
<accession>A0A9D1KNL5</accession>
<dbReference type="Gene3D" id="1.10.3110.10">
    <property type="entry name" value="protoporphyrinogen ix oxidase, domain 3"/>
    <property type="match status" value="1"/>
</dbReference>
<comment type="cofactor">
    <cofactor evidence="2 12">
        <name>FAD</name>
        <dbReference type="ChEBI" id="CHEBI:57692"/>
    </cofactor>
</comment>
<evidence type="ECO:0000256" key="3">
    <source>
        <dbReference type="ARBA" id="ARBA00002185"/>
    </source>
</evidence>